<evidence type="ECO:0008006" key="3">
    <source>
        <dbReference type="Google" id="ProtNLM"/>
    </source>
</evidence>
<gene>
    <name evidence="1" type="ORF">CFBP6411_03240</name>
</gene>
<reference evidence="1 2" key="1">
    <citation type="submission" date="2017-11" db="EMBL/GenBank/DDBJ databases">
        <authorList>
            <person name="Han C.G."/>
        </authorList>
    </citation>
    <scope>NUCLEOTIDE SEQUENCE [LARGE SCALE GENOMIC DNA]</scope>
    <source>
        <strain evidence="1">CFBP6411</strain>
    </source>
</reference>
<dbReference type="RefSeq" id="WP_104698494.1">
    <property type="nucleotide sequence ID" value="NZ_LT963408.1"/>
</dbReference>
<dbReference type="AlphaFoldDB" id="A0A2K4WFB7"/>
<proteinExistence type="predicted"/>
<dbReference type="EMBL" id="LT963408">
    <property type="protein sequence ID" value="SOS34597.1"/>
    <property type="molecule type" value="Genomic_DNA"/>
</dbReference>
<organism evidence="1 2">
    <name type="scientific">Pseudomonas syringae group genomosp. 3</name>
    <dbReference type="NCBI Taxonomy" id="251701"/>
    <lineage>
        <taxon>Bacteria</taxon>
        <taxon>Pseudomonadati</taxon>
        <taxon>Pseudomonadota</taxon>
        <taxon>Gammaproteobacteria</taxon>
        <taxon>Pseudomonadales</taxon>
        <taxon>Pseudomonadaceae</taxon>
        <taxon>Pseudomonas</taxon>
    </lineage>
</organism>
<name>A0A2K4WFB7_9PSED</name>
<evidence type="ECO:0000313" key="1">
    <source>
        <dbReference type="EMBL" id="SOS34597.1"/>
    </source>
</evidence>
<dbReference type="Proteomes" id="UP000238093">
    <property type="component" value="Chromosome I"/>
</dbReference>
<protein>
    <recommendedName>
        <fullName evidence="3">PAS domain-containing protein</fullName>
    </recommendedName>
</protein>
<evidence type="ECO:0000313" key="2">
    <source>
        <dbReference type="Proteomes" id="UP000238093"/>
    </source>
</evidence>
<sequence length="74" mass="8107">MTETDALSGWADLAYSSRHMVFEHCAEAIALLDPFADRLGDLNIAACKLLGYLPVTVTSQASDRLLMPTPPDWL</sequence>
<accession>A0A2K4WFB7</accession>